<evidence type="ECO:0000256" key="1">
    <source>
        <dbReference type="ARBA" id="ARBA00001971"/>
    </source>
</evidence>
<dbReference type="SUPFAM" id="SSF48264">
    <property type="entry name" value="Cytochrome P450"/>
    <property type="match status" value="1"/>
</dbReference>
<evidence type="ECO:0000256" key="11">
    <source>
        <dbReference type="ARBA" id="ARBA00023136"/>
    </source>
</evidence>
<keyword evidence="4 12" id="KW-0349">Heme</keyword>
<evidence type="ECO:0000256" key="10">
    <source>
        <dbReference type="ARBA" id="ARBA00023033"/>
    </source>
</evidence>
<dbReference type="EnsemblPlants" id="Solyc06g074180.2.1">
    <property type="protein sequence ID" value="Solyc06g074180.2.1"/>
    <property type="gene ID" value="Solyc06g074180.2"/>
</dbReference>
<comment type="subcellular location">
    <subcellularLocation>
        <location evidence="2">Membrane</location>
        <topology evidence="2">Single-pass membrane protein</topology>
    </subcellularLocation>
</comment>
<sequence>IGSYQSDDTEAFDIIGNKEIKMMPFGAGRRSTLWLIWSDIFSGSGNNVDLSEKLEFIVTMKNPLCAHIRPRKKFPPGPFAFSVITGLLRANADIELILRDLKTKYGPIFNLRIGIGFRRPSIFVASHSLAYQALVQQGAVFSDRPKAAQTSVSLQSCRFNISSAPYGPSWRLLRRNMVSEILHPSRIKSYSKVRSRVLTILIQQLRSDSAATEGIRLIDHFHYATFYLLVLMCFGENIDEAQVKRINDVQRRWIQSAGRFINLSFFPRSLQKIIHRKKWKELLQLIQEQECVFVPLIEARMKAKTEEDVVAYADTLLNLEFPEKKRKFNQGEIVSLCSEFLTAGTDTTATSLQWIMANLVKYPSIQEKLYQEISEIVSRENSKPDGLKEEDLEKMPYLKAVILEGLRRHPPGHFLQPHTVTEEVELNGYVIPKDVAVNFMVADMGLDPQVWENPLDFNPDRFLSAGGHDKEVFDITGVREIKMMPFGAGRRVCPGYGLAMLHLEHIVANLIWHFEWKAVDGNNVDLSEKLEFTVMMKNPLCARIRPRVNQPT</sequence>
<evidence type="ECO:0008006" key="16">
    <source>
        <dbReference type="Google" id="ProtNLM"/>
    </source>
</evidence>
<dbReference type="GO" id="GO:0016705">
    <property type="term" value="F:oxidoreductase activity, acting on paired donors, with incorporation or reduction of molecular oxygen"/>
    <property type="evidence" value="ECO:0007669"/>
    <property type="project" value="InterPro"/>
</dbReference>
<dbReference type="PANTHER" id="PTHR24298">
    <property type="entry name" value="FLAVONOID 3'-MONOOXYGENASE-RELATED"/>
    <property type="match status" value="1"/>
</dbReference>
<evidence type="ECO:0000256" key="12">
    <source>
        <dbReference type="PIRSR" id="PIRSR602401-1"/>
    </source>
</evidence>
<reference evidence="14" key="1">
    <citation type="journal article" date="2012" name="Nature">
        <title>The tomato genome sequence provides insights into fleshy fruit evolution.</title>
        <authorList>
            <consortium name="Tomato Genome Consortium"/>
        </authorList>
    </citation>
    <scope>NUCLEOTIDE SEQUENCE [LARGE SCALE GENOMIC DNA]</scope>
    <source>
        <strain evidence="14">cv. Heinz 1706</strain>
    </source>
</reference>
<dbReference type="AlphaFoldDB" id="A0A3Q7H349"/>
<keyword evidence="10 13" id="KW-0503">Monooxygenase</keyword>
<keyword evidence="8 13" id="KW-0560">Oxidoreductase</keyword>
<dbReference type="PROSITE" id="PS00086">
    <property type="entry name" value="CYTOCHROME_P450"/>
    <property type="match status" value="1"/>
</dbReference>
<keyword evidence="5" id="KW-0812">Transmembrane</keyword>
<dbReference type="Gene3D" id="1.10.630.10">
    <property type="entry name" value="Cytochrome P450"/>
    <property type="match status" value="1"/>
</dbReference>
<keyword evidence="15" id="KW-1185">Reference proteome</keyword>
<dbReference type="InterPro" id="IPR051103">
    <property type="entry name" value="Plant_metabolite_P450s"/>
</dbReference>
<dbReference type="GO" id="GO:0020037">
    <property type="term" value="F:heme binding"/>
    <property type="evidence" value="ECO:0007669"/>
    <property type="project" value="InterPro"/>
</dbReference>
<dbReference type="InterPro" id="IPR036396">
    <property type="entry name" value="Cyt_P450_sf"/>
</dbReference>
<organism evidence="14">
    <name type="scientific">Solanum lycopersicum</name>
    <name type="common">Tomato</name>
    <name type="synonym">Lycopersicon esculentum</name>
    <dbReference type="NCBI Taxonomy" id="4081"/>
    <lineage>
        <taxon>Eukaryota</taxon>
        <taxon>Viridiplantae</taxon>
        <taxon>Streptophyta</taxon>
        <taxon>Embryophyta</taxon>
        <taxon>Tracheophyta</taxon>
        <taxon>Spermatophyta</taxon>
        <taxon>Magnoliopsida</taxon>
        <taxon>eudicotyledons</taxon>
        <taxon>Gunneridae</taxon>
        <taxon>Pentapetalae</taxon>
        <taxon>asterids</taxon>
        <taxon>lamiids</taxon>
        <taxon>Solanales</taxon>
        <taxon>Solanaceae</taxon>
        <taxon>Solanoideae</taxon>
        <taxon>Solaneae</taxon>
        <taxon>Solanum</taxon>
        <taxon>Solanum subgen. Lycopersicon</taxon>
    </lineage>
</organism>
<name>A0A3Q7H349_SOLLC</name>
<evidence type="ECO:0000256" key="6">
    <source>
        <dbReference type="ARBA" id="ARBA00022723"/>
    </source>
</evidence>
<dbReference type="CDD" id="cd11075">
    <property type="entry name" value="CYP77_89"/>
    <property type="match status" value="1"/>
</dbReference>
<dbReference type="PaxDb" id="4081-Solyc06g074180.1.1"/>
<feature type="binding site" description="axial binding residue" evidence="12">
    <location>
        <position position="493"/>
    </location>
    <ligand>
        <name>heme</name>
        <dbReference type="ChEBI" id="CHEBI:30413"/>
    </ligand>
    <ligandPart>
        <name>Fe</name>
        <dbReference type="ChEBI" id="CHEBI:18248"/>
    </ligandPart>
</feature>
<evidence type="ECO:0000256" key="9">
    <source>
        <dbReference type="ARBA" id="ARBA00023004"/>
    </source>
</evidence>
<dbReference type="FunFam" id="1.10.630.10:FF:000012">
    <property type="entry name" value="Cytochrome P450 family protein"/>
    <property type="match status" value="1"/>
</dbReference>
<dbReference type="OMA" id="MCFGENI"/>
<evidence type="ECO:0000256" key="4">
    <source>
        <dbReference type="ARBA" id="ARBA00022617"/>
    </source>
</evidence>
<reference evidence="14" key="2">
    <citation type="submission" date="2019-01" db="UniProtKB">
        <authorList>
            <consortium name="EnsemblPlants"/>
        </authorList>
    </citation>
    <scope>IDENTIFICATION</scope>
    <source>
        <strain evidence="14">cv. Heinz 1706</strain>
    </source>
</reference>
<proteinExistence type="inferred from homology"/>
<evidence type="ECO:0000256" key="3">
    <source>
        <dbReference type="ARBA" id="ARBA00010617"/>
    </source>
</evidence>
<keyword evidence="9 12" id="KW-0408">Iron</keyword>
<dbReference type="GO" id="GO:0016020">
    <property type="term" value="C:membrane"/>
    <property type="evidence" value="ECO:0007669"/>
    <property type="project" value="UniProtKB-SubCell"/>
</dbReference>
<comment type="cofactor">
    <cofactor evidence="1 12">
        <name>heme</name>
        <dbReference type="ChEBI" id="CHEBI:30413"/>
    </cofactor>
</comment>
<evidence type="ECO:0000256" key="2">
    <source>
        <dbReference type="ARBA" id="ARBA00004167"/>
    </source>
</evidence>
<evidence type="ECO:0000313" key="14">
    <source>
        <dbReference type="EnsemblPlants" id="Solyc06g074180.2.1"/>
    </source>
</evidence>
<comment type="similarity">
    <text evidence="3 13">Belongs to the cytochrome P450 family.</text>
</comment>
<protein>
    <recommendedName>
        <fullName evidence="16">Cytochrome P450</fullName>
    </recommendedName>
</protein>
<dbReference type="STRING" id="4081.A0A3Q7H349"/>
<dbReference type="FunCoup" id="A0A3Q7H349">
    <property type="interactions" value="136"/>
</dbReference>
<dbReference type="PRINTS" id="PR00463">
    <property type="entry name" value="EP450I"/>
</dbReference>
<dbReference type="InterPro" id="IPR002401">
    <property type="entry name" value="Cyt_P450_E_grp-I"/>
</dbReference>
<keyword evidence="6 12" id="KW-0479">Metal-binding</keyword>
<dbReference type="InterPro" id="IPR001128">
    <property type="entry name" value="Cyt_P450"/>
</dbReference>
<keyword evidence="11" id="KW-0472">Membrane</keyword>
<evidence type="ECO:0000256" key="8">
    <source>
        <dbReference type="ARBA" id="ARBA00023002"/>
    </source>
</evidence>
<accession>A0A3Q7H349</accession>
<dbReference type="Pfam" id="PF00067">
    <property type="entry name" value="p450"/>
    <property type="match status" value="1"/>
</dbReference>
<dbReference type="PRINTS" id="PR00385">
    <property type="entry name" value="P450"/>
</dbReference>
<dbReference type="InParanoid" id="A0A3Q7H349"/>
<dbReference type="GO" id="GO:0005506">
    <property type="term" value="F:iron ion binding"/>
    <property type="evidence" value="ECO:0007669"/>
    <property type="project" value="InterPro"/>
</dbReference>
<evidence type="ECO:0000313" key="15">
    <source>
        <dbReference type="Proteomes" id="UP000004994"/>
    </source>
</evidence>
<dbReference type="Proteomes" id="UP000004994">
    <property type="component" value="Chromosome 6"/>
</dbReference>
<evidence type="ECO:0000256" key="7">
    <source>
        <dbReference type="ARBA" id="ARBA00022989"/>
    </source>
</evidence>
<keyword evidence="7" id="KW-1133">Transmembrane helix</keyword>
<dbReference type="Gramene" id="Solyc06g074180.2.1">
    <property type="protein sequence ID" value="Solyc06g074180.2.1"/>
    <property type="gene ID" value="Solyc06g074180.2"/>
</dbReference>
<evidence type="ECO:0000256" key="5">
    <source>
        <dbReference type="ARBA" id="ARBA00022692"/>
    </source>
</evidence>
<evidence type="ECO:0000256" key="13">
    <source>
        <dbReference type="RuleBase" id="RU000461"/>
    </source>
</evidence>
<dbReference type="InterPro" id="IPR017972">
    <property type="entry name" value="Cyt_P450_CS"/>
</dbReference>
<dbReference type="PANTHER" id="PTHR24298:SF920">
    <property type="entry name" value="CYTOCHROME P450 89A2-LIKE"/>
    <property type="match status" value="1"/>
</dbReference>
<dbReference type="GO" id="GO:0004497">
    <property type="term" value="F:monooxygenase activity"/>
    <property type="evidence" value="ECO:0007669"/>
    <property type="project" value="UniProtKB-KW"/>
</dbReference>